<reference evidence="2" key="1">
    <citation type="submission" date="2021-01" db="EMBL/GenBank/DDBJ databases">
        <authorList>
            <person name="Corre E."/>
            <person name="Pelletier E."/>
            <person name="Niang G."/>
            <person name="Scheremetjew M."/>
            <person name="Finn R."/>
            <person name="Kale V."/>
            <person name="Holt S."/>
            <person name="Cochrane G."/>
            <person name="Meng A."/>
            <person name="Brown T."/>
            <person name="Cohen L."/>
        </authorList>
    </citation>
    <scope>NUCLEOTIDE SEQUENCE</scope>
    <source>
        <strain evidence="2">10249 10 AB</strain>
    </source>
</reference>
<protein>
    <submittedName>
        <fullName evidence="2">Uncharacterized protein</fullName>
    </submittedName>
</protein>
<feature type="region of interest" description="Disordered" evidence="1">
    <location>
        <begin position="249"/>
        <end position="478"/>
    </location>
</feature>
<feature type="region of interest" description="Disordered" evidence="1">
    <location>
        <begin position="195"/>
        <end position="214"/>
    </location>
</feature>
<feature type="compositionally biased region" description="Basic and acidic residues" evidence="1">
    <location>
        <begin position="382"/>
        <end position="399"/>
    </location>
</feature>
<evidence type="ECO:0000256" key="1">
    <source>
        <dbReference type="SAM" id="MobiDB-lite"/>
    </source>
</evidence>
<proteinExistence type="predicted"/>
<sequence>MDNVTLDSLSDDINSVTAARTPSIESEMKIKDVASVQMLDTDPNETDEKMENVTLDSLSDDVIPAPALSIESDTKDNDVSSVRMVNTNDDDDSDRALLPSLTIGSNYSFSQIHSDAKLTSLNITPPTENVVGEVEVQVKTTLERSRSSKAATRSIFPSTFPKSSSSRNNILVMPSASIEKSLSLMSSKSIQEAVLAPKTQSKPHSSDDDDNATNNGLYLSDIDTTASSMIDDVVSFEILTPLYDIEQKSSEAKEQEDKGNMKLTTTTVDADKDAPTPPRRSSRLTKLREWQEEKEKPKETIPSKSVKGSKPISGTRVSTRVSSAATEKEAKKSRTVISSVVGKRVKKATAERSSENVRGKSSSKTSSSERESVLKKQMNASSDRRVEKKSTSTSRDRVRARVVKKSTSTVASPGKTSRSRKSKGEASISDHTQVVEDEKSSVSSSPRKVAKSKSRKIPNSRRKKNDKSSVLGGVLNRK</sequence>
<feature type="compositionally biased region" description="Polar residues" evidence="1">
    <location>
        <begin position="315"/>
        <end position="325"/>
    </location>
</feature>
<feature type="compositionally biased region" description="Basic and acidic residues" evidence="1">
    <location>
        <begin position="249"/>
        <end position="260"/>
    </location>
</feature>
<feature type="compositionally biased region" description="Basic and acidic residues" evidence="1">
    <location>
        <begin position="348"/>
        <end position="358"/>
    </location>
</feature>
<organism evidence="2">
    <name type="scientific">Pseudo-nitzschia australis</name>
    <dbReference type="NCBI Taxonomy" id="44445"/>
    <lineage>
        <taxon>Eukaryota</taxon>
        <taxon>Sar</taxon>
        <taxon>Stramenopiles</taxon>
        <taxon>Ochrophyta</taxon>
        <taxon>Bacillariophyta</taxon>
        <taxon>Bacillariophyceae</taxon>
        <taxon>Bacillariophycidae</taxon>
        <taxon>Bacillariales</taxon>
        <taxon>Bacillariaceae</taxon>
        <taxon>Pseudo-nitzschia</taxon>
    </lineage>
</organism>
<feature type="compositionally biased region" description="Basic residues" evidence="1">
    <location>
        <begin position="448"/>
        <end position="465"/>
    </location>
</feature>
<name>A0A7S4AJ54_9STRA</name>
<dbReference type="EMBL" id="HBIX01013487">
    <property type="protein sequence ID" value="CAE0717217.1"/>
    <property type="molecule type" value="Transcribed_RNA"/>
</dbReference>
<feature type="compositionally biased region" description="Basic and acidic residues" evidence="1">
    <location>
        <begin position="286"/>
        <end position="301"/>
    </location>
</feature>
<dbReference type="AlphaFoldDB" id="A0A7S4AJ54"/>
<accession>A0A7S4AJ54</accession>
<gene>
    <name evidence="2" type="ORF">PAUS00366_LOCUS9969</name>
</gene>
<feature type="compositionally biased region" description="Polar residues" evidence="1">
    <location>
        <begin position="405"/>
        <end position="416"/>
    </location>
</feature>
<evidence type="ECO:0000313" key="2">
    <source>
        <dbReference type="EMBL" id="CAE0717217.1"/>
    </source>
</evidence>